<dbReference type="HOGENOM" id="CLU_2406961_0_0_11"/>
<dbReference type="STRING" id="979556.MTES_1644"/>
<name>E8NAF2_MICTS</name>
<dbReference type="KEGG" id="mts:MTES_1644"/>
<organism evidence="1 2">
    <name type="scientific">Microbacterium testaceum (strain StLB037)</name>
    <dbReference type="NCBI Taxonomy" id="979556"/>
    <lineage>
        <taxon>Bacteria</taxon>
        <taxon>Bacillati</taxon>
        <taxon>Actinomycetota</taxon>
        <taxon>Actinomycetes</taxon>
        <taxon>Micrococcales</taxon>
        <taxon>Microbacteriaceae</taxon>
        <taxon>Microbacterium</taxon>
    </lineage>
</organism>
<dbReference type="EMBL" id="AP012052">
    <property type="protein sequence ID" value="BAJ74608.1"/>
    <property type="molecule type" value="Genomic_DNA"/>
</dbReference>
<gene>
    <name evidence="1" type="ordered locus">MTES_1644</name>
</gene>
<evidence type="ECO:0000313" key="1">
    <source>
        <dbReference type="EMBL" id="BAJ74608.1"/>
    </source>
</evidence>
<protein>
    <submittedName>
        <fullName evidence="1">Ribulose-5-phosphate 4-epimerase</fullName>
    </submittedName>
</protein>
<reference evidence="1 2" key="1">
    <citation type="journal article" date="2011" name="J. Bacteriol.">
        <title>Genome sequence of Microbacterium testaceum StLB037, an N-acylhomoserine lactone-degrading bacterium isolated from potato leaves.</title>
        <authorList>
            <person name="Morohoshi T."/>
            <person name="Wang W.-Z."/>
            <person name="Someya N."/>
            <person name="Ikeda T."/>
        </authorList>
    </citation>
    <scope>NUCLEOTIDE SEQUENCE [LARGE SCALE GENOMIC DNA]</scope>
    <source>
        <strain evidence="1 2">StLB037</strain>
    </source>
</reference>
<evidence type="ECO:0000313" key="2">
    <source>
        <dbReference type="Proteomes" id="UP000008975"/>
    </source>
</evidence>
<accession>E8NAF2</accession>
<dbReference type="Proteomes" id="UP000008975">
    <property type="component" value="Chromosome"/>
</dbReference>
<reference key="2">
    <citation type="submission" date="2011-02" db="EMBL/GenBank/DDBJ databases">
        <title>Genome sequence of Microbacterium testaceum StLB037.</title>
        <authorList>
            <person name="Morohoshi T."/>
            <person name="Wang W.Z."/>
            <person name="Someya N."/>
            <person name="Ikeda T."/>
        </authorList>
    </citation>
    <scope>NUCLEOTIDE SEQUENCE</scope>
    <source>
        <strain>StLB037</strain>
    </source>
</reference>
<proteinExistence type="predicted"/>
<dbReference type="AlphaFoldDB" id="E8NAF2"/>
<sequence length="99" mass="11170">MNENRGKNAGRLEEMPTRVRVTQLPRARRSLIFGKYAMQYDVMYADGTVIENVNIGRVLQGSRYPADYHATVEGARSMVGYGQPGTWVDYPYGKPITNP</sequence>